<proteinExistence type="inferred from homology"/>
<comment type="subunit">
    <text evidence="9">Homodimer.</text>
</comment>
<keyword evidence="5 9" id="KW-0028">Amino-acid biosynthesis</keyword>
<evidence type="ECO:0000256" key="3">
    <source>
        <dbReference type="ARBA" id="ARBA00013080"/>
    </source>
</evidence>
<dbReference type="GO" id="GO:0009089">
    <property type="term" value="P:lysine biosynthetic process via diaminopimelate"/>
    <property type="evidence" value="ECO:0007669"/>
    <property type="project" value="UniProtKB-UniRule"/>
</dbReference>
<feature type="binding site" evidence="9">
    <location>
        <position position="213"/>
    </location>
    <ligand>
        <name>substrate</name>
    </ligand>
</feature>
<name>A0AA87MM00_9LEPT</name>
<dbReference type="PROSITE" id="PS01326">
    <property type="entry name" value="DAP_EPIMERASE"/>
    <property type="match status" value="1"/>
</dbReference>
<dbReference type="GO" id="GO:0008837">
    <property type="term" value="F:diaminopimelate epimerase activity"/>
    <property type="evidence" value="ECO:0007669"/>
    <property type="project" value="UniProtKB-UniRule"/>
</dbReference>
<keyword evidence="7 9" id="KW-0413">Isomerase</keyword>
<feature type="binding site" evidence="9">
    <location>
        <begin position="90"/>
        <end position="91"/>
    </location>
    <ligand>
        <name>substrate</name>
    </ligand>
</feature>
<dbReference type="Pfam" id="PF01678">
    <property type="entry name" value="DAP_epimerase"/>
    <property type="match status" value="2"/>
</dbReference>
<evidence type="ECO:0000256" key="7">
    <source>
        <dbReference type="ARBA" id="ARBA00023235"/>
    </source>
</evidence>
<evidence type="ECO:0000256" key="2">
    <source>
        <dbReference type="ARBA" id="ARBA00010219"/>
    </source>
</evidence>
<accession>A0AA87MM00</accession>
<keyword evidence="6 9" id="KW-0457">Lysine biosynthesis</keyword>
<evidence type="ECO:0000256" key="6">
    <source>
        <dbReference type="ARBA" id="ARBA00023154"/>
    </source>
</evidence>
<feature type="binding site" evidence="9">
    <location>
        <begin position="241"/>
        <end position="242"/>
    </location>
    <ligand>
        <name>substrate</name>
    </ligand>
</feature>
<feature type="site" description="Could be important to modulate the pK values of the two catalytic cysteine residues" evidence="9">
    <location>
        <position position="231"/>
    </location>
</feature>
<dbReference type="PANTHER" id="PTHR31689">
    <property type="entry name" value="DIAMINOPIMELATE EPIMERASE, CHLOROPLASTIC"/>
    <property type="match status" value="1"/>
</dbReference>
<feature type="active site" description="Proton donor" evidence="9">
    <location>
        <position position="89"/>
    </location>
</feature>
<evidence type="ECO:0000256" key="9">
    <source>
        <dbReference type="HAMAP-Rule" id="MF_00197"/>
    </source>
</evidence>
<dbReference type="InterPro" id="IPR001653">
    <property type="entry name" value="DAP_epimerase_DapF"/>
</dbReference>
<evidence type="ECO:0000313" key="12">
    <source>
        <dbReference type="Proteomes" id="UP000001343"/>
    </source>
</evidence>
<sequence>MSLRKHRIQFILGVPVATLKFTKMEGIGNDYVYIDSTQADIRLTPEQIQKISNRNFGIGSDGVIFIRNSKQGDFMMDMYNSDGSSSEMCGNGIRCVAKYIYDHGLTNSKNPKIETGAGVLEVDLKIGSGNKVDFVSVDMGKPILVPSKIPVNWKDEEAIIDQAFEIAGKNLKFTAVSMGNPHCVIFVDDCDQFPVSGIGPLIERHLIFPKRVNVEFVTVRGKDHFYQRTWERGAGETLACGTGACAVTVAGSLTGRSGKEVKIDLRGGTLKIQWQESGSILMTGPAREIFSGEIEV</sequence>
<dbReference type="FunFam" id="3.10.310.10:FF:000004">
    <property type="entry name" value="Diaminopimelate epimerase"/>
    <property type="match status" value="1"/>
</dbReference>
<dbReference type="HAMAP" id="MF_00197">
    <property type="entry name" value="DAP_epimerase"/>
    <property type="match status" value="1"/>
</dbReference>
<comment type="catalytic activity">
    <reaction evidence="8 9">
        <text>(2S,6S)-2,6-diaminopimelate = meso-2,6-diaminopimelate</text>
        <dbReference type="Rhea" id="RHEA:15393"/>
        <dbReference type="ChEBI" id="CHEBI:57609"/>
        <dbReference type="ChEBI" id="CHEBI:57791"/>
        <dbReference type="EC" id="5.1.1.7"/>
    </reaction>
</comment>
<protein>
    <recommendedName>
        <fullName evidence="3 9">Diaminopimelate epimerase</fullName>
        <shortName evidence="9">DAP epimerase</shortName>
        <ecNumber evidence="3 9">5.1.1.7</ecNumber>
    </recommendedName>
    <alternativeName>
        <fullName evidence="9">PLP-independent amino acid racemase</fullName>
    </alternativeName>
</protein>
<dbReference type="GO" id="GO:0005829">
    <property type="term" value="C:cytosol"/>
    <property type="evidence" value="ECO:0007669"/>
    <property type="project" value="TreeGrafter"/>
</dbReference>
<feature type="binding site" evidence="9">
    <location>
        <position position="29"/>
    </location>
    <ligand>
        <name>substrate</name>
    </ligand>
</feature>
<evidence type="ECO:0000313" key="11">
    <source>
        <dbReference type="EMBL" id="EKR99516.1"/>
    </source>
</evidence>
<organism evidence="11 12">
    <name type="scientific">Leptospira mayottensis 200901122</name>
    <dbReference type="NCBI Taxonomy" id="1193010"/>
    <lineage>
        <taxon>Bacteria</taxon>
        <taxon>Pseudomonadati</taxon>
        <taxon>Spirochaetota</taxon>
        <taxon>Spirochaetia</taxon>
        <taxon>Leptospirales</taxon>
        <taxon>Leptospiraceae</taxon>
        <taxon>Leptospira</taxon>
    </lineage>
</organism>
<feature type="binding site" evidence="9">
    <location>
        <begin position="231"/>
        <end position="232"/>
    </location>
    <ligand>
        <name>substrate</name>
    </ligand>
</feature>
<comment type="function">
    <text evidence="9">Catalyzes the stereoinversion of LL-2,6-diaminopimelate (L,L-DAP) to meso-diaminopimelate (meso-DAP), a precursor of L-lysine and an essential component of the bacterial peptidoglycan.</text>
</comment>
<dbReference type="PANTHER" id="PTHR31689:SF0">
    <property type="entry name" value="DIAMINOPIMELATE EPIMERASE"/>
    <property type="match status" value="1"/>
</dbReference>
<dbReference type="EC" id="5.1.1.7" evidence="3 9"/>
<dbReference type="EMBL" id="AKWM02000049">
    <property type="protein sequence ID" value="EKR99516.1"/>
    <property type="molecule type" value="Genomic_DNA"/>
</dbReference>
<comment type="similarity">
    <text evidence="2 9">Belongs to the diaminopimelate epimerase family.</text>
</comment>
<dbReference type="InterPro" id="IPR018510">
    <property type="entry name" value="DAP_epimerase_AS"/>
</dbReference>
<evidence type="ECO:0000256" key="8">
    <source>
        <dbReference type="ARBA" id="ARBA00051712"/>
    </source>
</evidence>
<dbReference type="NCBIfam" id="TIGR00652">
    <property type="entry name" value="DapF"/>
    <property type="match status" value="1"/>
</dbReference>
<dbReference type="SUPFAM" id="SSF54506">
    <property type="entry name" value="Diaminopimelate epimerase-like"/>
    <property type="match status" value="1"/>
</dbReference>
<keyword evidence="4 9" id="KW-0963">Cytoplasm</keyword>
<feature type="active site" evidence="10">
    <location>
        <position position="89"/>
    </location>
</feature>
<evidence type="ECO:0000256" key="10">
    <source>
        <dbReference type="PROSITE-ProRule" id="PRU10125"/>
    </source>
</evidence>
<comment type="caution">
    <text evidence="9">Lacks conserved residue(s) required for the propagation of feature annotation.</text>
</comment>
<evidence type="ECO:0000256" key="4">
    <source>
        <dbReference type="ARBA" id="ARBA00022490"/>
    </source>
</evidence>
<evidence type="ECO:0000256" key="1">
    <source>
        <dbReference type="ARBA" id="ARBA00005196"/>
    </source>
</evidence>
<feature type="binding site" evidence="9">
    <location>
        <position position="80"/>
    </location>
    <ligand>
        <name>substrate</name>
    </ligand>
</feature>
<comment type="subcellular location">
    <subcellularLocation>
        <location evidence="9">Cytoplasm</location>
    </subcellularLocation>
</comment>
<feature type="active site" description="Proton acceptor" evidence="9">
    <location>
        <position position="240"/>
    </location>
</feature>
<dbReference type="Proteomes" id="UP000001343">
    <property type="component" value="Unassembled WGS sequence"/>
</dbReference>
<dbReference type="AlphaFoldDB" id="A0AA87MM00"/>
<dbReference type="Gene3D" id="3.10.310.10">
    <property type="entry name" value="Diaminopimelate Epimerase, Chain A, domain 1"/>
    <property type="match status" value="2"/>
</dbReference>
<reference evidence="11 12" key="1">
    <citation type="journal article" date="2014" name="Int. J. Syst. Evol. Microbiol.">
        <title>Leptospira mayottensis sp. nov., a pathogenic species of the genus Leptospira isolated from humans.</title>
        <authorList>
            <person name="Bourhy P."/>
            <person name="Collet L."/>
            <person name="Brisse S."/>
            <person name="Picardeau M."/>
        </authorList>
    </citation>
    <scope>NUCLEOTIDE SEQUENCE [LARGE SCALE GENOMIC DNA]</scope>
    <source>
        <strain evidence="11 12">200901122</strain>
    </source>
</reference>
<feature type="binding site" evidence="9">
    <location>
        <position position="180"/>
    </location>
    <ligand>
        <name>substrate</name>
    </ligand>
</feature>
<feature type="site" description="Could be important to modulate the pK values of the two catalytic cysteine residues" evidence="9">
    <location>
        <position position="182"/>
    </location>
</feature>
<comment type="pathway">
    <text evidence="1 9">Amino-acid biosynthesis; L-lysine biosynthesis via DAP pathway; DL-2,6-diaminopimelate from LL-2,6-diaminopimelate: step 1/1.</text>
</comment>
<evidence type="ECO:0000256" key="5">
    <source>
        <dbReference type="ARBA" id="ARBA00022605"/>
    </source>
</evidence>
<comment type="caution">
    <text evidence="11">The sequence shown here is derived from an EMBL/GenBank/DDBJ whole genome shotgun (WGS) entry which is preliminary data.</text>
</comment>
<gene>
    <name evidence="9 11" type="primary">dapF</name>
    <name evidence="11" type="ORF">LEP1GSC125_3221</name>
</gene>